<feature type="non-terminal residue" evidence="1">
    <location>
        <position position="149"/>
    </location>
</feature>
<name>A0A023FE65_AMBCJ</name>
<dbReference type="AlphaFoldDB" id="A0A023FE65"/>
<organism evidence="1">
    <name type="scientific">Amblyomma cajennense</name>
    <name type="common">Cayenne tick</name>
    <name type="synonym">Acarus cajennensis</name>
    <dbReference type="NCBI Taxonomy" id="34607"/>
    <lineage>
        <taxon>Eukaryota</taxon>
        <taxon>Metazoa</taxon>
        <taxon>Ecdysozoa</taxon>
        <taxon>Arthropoda</taxon>
        <taxon>Chelicerata</taxon>
        <taxon>Arachnida</taxon>
        <taxon>Acari</taxon>
        <taxon>Parasitiformes</taxon>
        <taxon>Ixodida</taxon>
        <taxon>Ixodoidea</taxon>
        <taxon>Ixodidae</taxon>
        <taxon>Amblyomminae</taxon>
        <taxon>Amblyomma</taxon>
    </lineage>
</organism>
<accession>A0A023FE65</accession>
<dbReference type="EMBL" id="GBBK01005398">
    <property type="protein sequence ID" value="JAC19084.1"/>
    <property type="molecule type" value="mRNA"/>
</dbReference>
<sequence>MCYARKHFMLTLFTVTGEADFTSVRYATERQLSWAASQCALSSDSPQSAAPQCDPALSKFSQGSGKYPALLSRYTPWSLWSVCELPALVDVVVDSPQDRELVHSVLARFAEVEPMLRSLPVDVLHGDLNEKNVLTRPAENCGDGDDEVY</sequence>
<reference evidence="1" key="1">
    <citation type="submission" date="2014-03" db="EMBL/GenBank/DDBJ databases">
        <title>The sialotranscriptome of Amblyomma triste, Amblyomma parvum and Amblyomma cajennense ticks, uncovered by 454-based RNA-seq.</title>
        <authorList>
            <person name="Garcia G.R."/>
            <person name="Gardinassi L.G."/>
            <person name="Ribeiro J.M."/>
            <person name="Anatriello E."/>
            <person name="Ferreira B.R."/>
            <person name="Moreira H.N."/>
            <person name="Mafra C."/>
            <person name="Olegario M.M."/>
            <person name="Szabo P.J."/>
            <person name="Miranda-Santos I.K."/>
            <person name="Maruyama S.R."/>
        </authorList>
    </citation>
    <scope>NUCLEOTIDE SEQUENCE</scope>
    <source>
        <strain evidence="1">Uberlandia</strain>
        <tissue evidence="1">Salivary glands</tissue>
    </source>
</reference>
<evidence type="ECO:0000313" key="1">
    <source>
        <dbReference type="EMBL" id="JAC19084.1"/>
    </source>
</evidence>
<protein>
    <submittedName>
        <fullName evidence="1">Putative secreted protein</fullName>
    </submittedName>
</protein>
<proteinExistence type="evidence at transcript level"/>